<name>A0ABP8M6A1_9BACT</name>
<feature type="signal peptide" evidence="1">
    <location>
        <begin position="1"/>
        <end position="20"/>
    </location>
</feature>
<evidence type="ECO:0000313" key="2">
    <source>
        <dbReference type="EMBL" id="GAA4443572.1"/>
    </source>
</evidence>
<dbReference type="RefSeq" id="WP_345031099.1">
    <property type="nucleotide sequence ID" value="NZ_BAABEY010000030.1"/>
</dbReference>
<accession>A0ABP8M6A1</accession>
<comment type="caution">
    <text evidence="2">The sequence shown here is derived from an EMBL/GenBank/DDBJ whole genome shotgun (WGS) entry which is preliminary data.</text>
</comment>
<proteinExistence type="predicted"/>
<keyword evidence="1" id="KW-0732">Signal</keyword>
<protein>
    <submittedName>
        <fullName evidence="2">Uncharacterized protein</fullName>
    </submittedName>
</protein>
<dbReference type="Proteomes" id="UP001501508">
    <property type="component" value="Unassembled WGS sequence"/>
</dbReference>
<organism evidence="2 3">
    <name type="scientific">Ravibacter arvi</name>
    <dbReference type="NCBI Taxonomy" id="2051041"/>
    <lineage>
        <taxon>Bacteria</taxon>
        <taxon>Pseudomonadati</taxon>
        <taxon>Bacteroidota</taxon>
        <taxon>Cytophagia</taxon>
        <taxon>Cytophagales</taxon>
        <taxon>Spirosomataceae</taxon>
        <taxon>Ravibacter</taxon>
    </lineage>
</organism>
<sequence>MIKPFFKLFFCLLLSLCALTGTGQGKMRVELPPPRESDGYHTVPLGSKGVALVSKPEKRKYRIQKFSSDLEEEWTSSGDITANLDFVASTYDGSSIYLLFNRYRSSAYQVVKASAGPGFVENFVFQTIDRFEITDFKTIGYTAFMAGTLRDEPVLLHTNLQTGQSKVLPTAVKGILSIQSVEIDTTNELANVIMSIKDGRSLRIIARSYNTFGQLVSEVGSLPQSGFSLLNGRLQTLNDREKLLIGTYGHRDRQSSGPAASQGLYISKFVDNEETFTTYHSFTDFTHFFDFLSDRQLEKMERRIQKKKADGEDLKLNYRLLVHDILPSDNQYLVVAEVFYPEFKYNNNLYGARSYWGNPWLFGSGFGYGLYNPYYFNPYYGGGRYYGNGNQVFDGFTYTHAVVAGIDFSGKLLWDNSVVFNEVKSNELREKVTATQMPDGKTKIVYGNKGAVWSKIIRRDQVVQEDKRMSVPTELEGDKVRSTSTDEVCHWYGPYYLAWGQQKIANAQAGDVAARGKRNVFYLNKLTVE</sequence>
<evidence type="ECO:0000256" key="1">
    <source>
        <dbReference type="SAM" id="SignalP"/>
    </source>
</evidence>
<reference evidence="3" key="1">
    <citation type="journal article" date="2019" name="Int. J. Syst. Evol. Microbiol.">
        <title>The Global Catalogue of Microorganisms (GCM) 10K type strain sequencing project: providing services to taxonomists for standard genome sequencing and annotation.</title>
        <authorList>
            <consortium name="The Broad Institute Genomics Platform"/>
            <consortium name="The Broad Institute Genome Sequencing Center for Infectious Disease"/>
            <person name="Wu L."/>
            <person name="Ma J."/>
        </authorList>
    </citation>
    <scope>NUCLEOTIDE SEQUENCE [LARGE SCALE GENOMIC DNA]</scope>
    <source>
        <strain evidence="3">JCM 31920</strain>
    </source>
</reference>
<gene>
    <name evidence="2" type="ORF">GCM10023091_32350</name>
</gene>
<evidence type="ECO:0000313" key="3">
    <source>
        <dbReference type="Proteomes" id="UP001501508"/>
    </source>
</evidence>
<dbReference type="EMBL" id="BAABEY010000030">
    <property type="protein sequence ID" value="GAA4443572.1"/>
    <property type="molecule type" value="Genomic_DNA"/>
</dbReference>
<keyword evidence="3" id="KW-1185">Reference proteome</keyword>
<feature type="chain" id="PRO_5047360197" evidence="1">
    <location>
        <begin position="21"/>
        <end position="529"/>
    </location>
</feature>